<dbReference type="EMBL" id="AP019524">
    <property type="protein sequence ID" value="BBI90504.1"/>
    <property type="molecule type" value="Genomic_DNA"/>
</dbReference>
<dbReference type="RefSeq" id="YP_009873796.1">
    <property type="nucleotide sequence ID" value="NC_049340.1"/>
</dbReference>
<accession>A0A5S9C123</accession>
<dbReference type="GeneID" id="55802917"/>
<sequence>MLKSKNENENVVEVTTFYANIYVGLREQYTENIYNINDVNNVVDFYIKAIGGDCVTITPTQYRYLDGFDDGVIVGFINYPRFERSNEEITQRALKLGELLMKTLKQNRVSVVTPTKTFMLTNKEL</sequence>
<reference evidence="1 2" key="1">
    <citation type="journal article" date="2019" name="Arch. Virol.">
        <title>A novel jumbo Tenacibaculum maritimum lytic phage with head-fiber-like appendages.</title>
        <authorList>
            <person name="Kawato Y."/>
            <person name="Istiqomah I."/>
            <person name="Gaafar A.Y."/>
            <person name="Hanaoka M."/>
            <person name="Ishimaru K."/>
            <person name="Yasuike M."/>
            <person name="Nishiki I."/>
            <person name="Nakamura Y."/>
            <person name="Fujiwara A."/>
            <person name="Nakai T."/>
        </authorList>
    </citation>
    <scope>NUCLEOTIDE SEQUENCE [LARGE SCALE GENOMIC DNA]</scope>
    <source>
        <strain evidence="1 2">PTm1</strain>
    </source>
</reference>
<protein>
    <submittedName>
        <fullName evidence="1">Uncharacterized protein</fullName>
    </submittedName>
</protein>
<dbReference type="KEGG" id="vg:55802917"/>
<evidence type="ECO:0000313" key="1">
    <source>
        <dbReference type="EMBL" id="BBI90504.1"/>
    </source>
</evidence>
<evidence type="ECO:0000313" key="2">
    <source>
        <dbReference type="Proteomes" id="UP000422648"/>
    </source>
</evidence>
<organism evidence="1 2">
    <name type="scientific">Tenacibaculum phage PTm1</name>
    <dbReference type="NCBI Taxonomy" id="2547425"/>
    <lineage>
        <taxon>Viruses</taxon>
        <taxon>Duplodnaviria</taxon>
        <taxon>Heunggongvirae</taxon>
        <taxon>Uroviricota</taxon>
        <taxon>Caudoviricetes</taxon>
        <taxon>Shirahamavirus</taxon>
        <taxon>Shirahamavirus PTm1</taxon>
    </lineage>
</organism>
<name>A0A5S9C123_9CAUD</name>
<dbReference type="Proteomes" id="UP000422648">
    <property type="component" value="Segment"/>
</dbReference>
<keyword evidence="2" id="KW-1185">Reference proteome</keyword>
<proteinExistence type="predicted"/>